<dbReference type="Proteomes" id="UP001139150">
    <property type="component" value="Unassembled WGS sequence"/>
</dbReference>
<dbReference type="InterPro" id="IPR052022">
    <property type="entry name" value="26kDa_periplasmic_antigen"/>
</dbReference>
<dbReference type="Gene3D" id="3.30.70.2970">
    <property type="entry name" value="Protein of unknown function (DUF541), domain 2"/>
    <property type="match status" value="1"/>
</dbReference>
<dbReference type="GO" id="GO:0006974">
    <property type="term" value="P:DNA damage response"/>
    <property type="evidence" value="ECO:0007669"/>
    <property type="project" value="TreeGrafter"/>
</dbReference>
<evidence type="ECO:0000313" key="1">
    <source>
        <dbReference type="EMBL" id="MCL7749375.1"/>
    </source>
</evidence>
<organism evidence="1 2">
    <name type="scientific">Halalkalibacter alkaliphilus</name>
    <dbReference type="NCBI Taxonomy" id="2917993"/>
    <lineage>
        <taxon>Bacteria</taxon>
        <taxon>Bacillati</taxon>
        <taxon>Bacillota</taxon>
        <taxon>Bacilli</taxon>
        <taxon>Bacillales</taxon>
        <taxon>Bacillaceae</taxon>
        <taxon>Halalkalibacter</taxon>
    </lineage>
</organism>
<protein>
    <submittedName>
        <fullName evidence="1">SIMPL domain-containing protein</fullName>
    </submittedName>
</protein>
<dbReference type="PANTHER" id="PTHR34387">
    <property type="entry name" value="SLR1258 PROTEIN"/>
    <property type="match status" value="1"/>
</dbReference>
<reference evidence="1" key="1">
    <citation type="submission" date="2022-02" db="EMBL/GenBank/DDBJ databases">
        <title>Halalkalibacter sp. nov. isolated from Lonar Lake, India.</title>
        <authorList>
            <person name="Joshi A."/>
            <person name="Thite S."/>
            <person name="Lodha T."/>
        </authorList>
    </citation>
    <scope>NUCLEOTIDE SEQUENCE</scope>
    <source>
        <strain evidence="1">MEB205</strain>
    </source>
</reference>
<name>A0A9X2CWG4_9BACI</name>
<comment type="caution">
    <text evidence="1">The sequence shown here is derived from an EMBL/GenBank/DDBJ whole genome shotgun (WGS) entry which is preliminary data.</text>
</comment>
<accession>A0A9X2CWG4</accession>
<dbReference type="EMBL" id="JAKRYL010000028">
    <property type="protein sequence ID" value="MCL7749375.1"/>
    <property type="molecule type" value="Genomic_DNA"/>
</dbReference>
<evidence type="ECO:0000313" key="2">
    <source>
        <dbReference type="Proteomes" id="UP001139150"/>
    </source>
</evidence>
<sequence length="226" mass="24681">MYRNSYNAPMSYGQERNVNHQQPLLKVIGEGSITAAPDRVQILLGAITEEATVQRAQQENTAIISAVIEAITGLGVPQEAIQTSTYRIDPQYDFIEGEQVFRGYRVAHILQITLDQVEQSGTIIDAAVQQGANTVPSITFTFQDPSTFYQEALVEAIENANQKATVISNTIGVSLNPIPLRVTEINKQAAVPYPTVLSAQAAVTPIQEGELTITAAVEVEFTYFPR</sequence>
<dbReference type="AlphaFoldDB" id="A0A9X2CWG4"/>
<proteinExistence type="predicted"/>
<dbReference type="RefSeq" id="WP_250098236.1">
    <property type="nucleotide sequence ID" value="NZ_JAKRYL010000028.1"/>
</dbReference>
<dbReference type="Pfam" id="PF04402">
    <property type="entry name" value="SIMPL"/>
    <property type="match status" value="1"/>
</dbReference>
<keyword evidence="2" id="KW-1185">Reference proteome</keyword>
<dbReference type="PANTHER" id="PTHR34387:SF1">
    <property type="entry name" value="PERIPLASMIC IMMUNOGENIC PROTEIN"/>
    <property type="match status" value="1"/>
</dbReference>
<gene>
    <name evidence="1" type="ORF">MF646_19845</name>
</gene>
<dbReference type="Gene3D" id="3.30.110.170">
    <property type="entry name" value="Protein of unknown function (DUF541), domain 1"/>
    <property type="match status" value="1"/>
</dbReference>
<dbReference type="InterPro" id="IPR007497">
    <property type="entry name" value="SIMPL/DUF541"/>
</dbReference>